<evidence type="ECO:0000313" key="8">
    <source>
        <dbReference type="Proteomes" id="UP000232638"/>
    </source>
</evidence>
<feature type="transmembrane region" description="Helical" evidence="5">
    <location>
        <begin position="152"/>
        <end position="171"/>
    </location>
</feature>
<dbReference type="PROSITE" id="PS50850">
    <property type="entry name" value="MFS"/>
    <property type="match status" value="1"/>
</dbReference>
<dbReference type="InterPro" id="IPR020846">
    <property type="entry name" value="MFS_dom"/>
</dbReference>
<dbReference type="Gene3D" id="1.20.1250.20">
    <property type="entry name" value="MFS general substrate transporter like domains"/>
    <property type="match status" value="1"/>
</dbReference>
<keyword evidence="4 5" id="KW-0472">Membrane</keyword>
<evidence type="ECO:0000256" key="1">
    <source>
        <dbReference type="ARBA" id="ARBA00004141"/>
    </source>
</evidence>
<evidence type="ECO:0000256" key="3">
    <source>
        <dbReference type="ARBA" id="ARBA00022989"/>
    </source>
</evidence>
<feature type="transmembrane region" description="Helical" evidence="5">
    <location>
        <begin position="67"/>
        <end position="86"/>
    </location>
</feature>
<feature type="transmembrane region" description="Helical" evidence="5">
    <location>
        <begin position="338"/>
        <end position="363"/>
    </location>
</feature>
<feature type="transmembrane region" description="Helical" evidence="5">
    <location>
        <begin position="375"/>
        <end position="395"/>
    </location>
</feature>
<keyword evidence="2 5" id="KW-0812">Transmembrane</keyword>
<feature type="domain" description="Major facilitator superfamily (MFS) profile" evidence="6">
    <location>
        <begin position="24"/>
        <end position="429"/>
    </location>
</feature>
<dbReference type="GO" id="GO:0022857">
    <property type="term" value="F:transmembrane transporter activity"/>
    <property type="evidence" value="ECO:0007669"/>
    <property type="project" value="InterPro"/>
</dbReference>
<feature type="transmembrane region" description="Helical" evidence="5">
    <location>
        <begin position="118"/>
        <end position="140"/>
    </location>
</feature>
<sequence length="438" mass="45735">MTSEPRPYRIGFITLAPGILPRHGWSLLAAAFFSIGLVTFIAIGQTYVLNAILKVPTTEQGSISGNLVFWTEIIALALFIPAGILMDRVGRRSIYAVGLLLLALTYALYPLATSVDDLYLYRILYACGIVAVAGGLSTVMVDYPAERSRGKLVALLGVLSGLGIVFTNQGFGALPQALVKSGWSGEQAGVITHLAVAALAVGVALLVSIGLKGGTPVHKHDRPGVRELFTSGFAQARNPRILLAYGAAFIARGDQSVNATFLILWGTVAGMAAGMGHAEALKAGTMIFVTAQIAALCWAPILGPLIDRIDRVSVLAICMVLGAIGNFALLLLDNPLAGGSAVIFFILIGIGQISVYLGAQSLIGQEAPTRQRGSVIGAFNVSGAIGILVVTSIGGRLFDFVDPRAPFMVVGAINVLLFLASVYVRVKAPSPPIDRGGA</sequence>
<dbReference type="InterPro" id="IPR011701">
    <property type="entry name" value="MFS"/>
</dbReference>
<feature type="transmembrane region" description="Helical" evidence="5">
    <location>
        <begin position="259"/>
        <end position="278"/>
    </location>
</feature>
<comment type="subcellular location">
    <subcellularLocation>
        <location evidence="1">Membrane</location>
        <topology evidence="1">Multi-pass membrane protein</topology>
    </subcellularLocation>
</comment>
<evidence type="ECO:0000256" key="5">
    <source>
        <dbReference type="SAM" id="Phobius"/>
    </source>
</evidence>
<evidence type="ECO:0000259" key="6">
    <source>
        <dbReference type="PROSITE" id="PS50850"/>
    </source>
</evidence>
<dbReference type="PANTHER" id="PTHR23524:SF1">
    <property type="entry name" value="MRH DOMAIN-CONTAINING PROTEIN-RELATED"/>
    <property type="match status" value="1"/>
</dbReference>
<dbReference type="GO" id="GO:0016020">
    <property type="term" value="C:membrane"/>
    <property type="evidence" value="ECO:0007669"/>
    <property type="project" value="UniProtKB-SubCell"/>
</dbReference>
<evidence type="ECO:0000256" key="2">
    <source>
        <dbReference type="ARBA" id="ARBA00022692"/>
    </source>
</evidence>
<keyword evidence="3 5" id="KW-1133">Transmembrane helix</keyword>
<feature type="transmembrane region" description="Helical" evidence="5">
    <location>
        <begin position="93"/>
        <end position="112"/>
    </location>
</feature>
<dbReference type="RefSeq" id="WP_100918414.1">
    <property type="nucleotide sequence ID" value="NZ_CP020370.1"/>
</dbReference>
<feature type="transmembrane region" description="Helical" evidence="5">
    <location>
        <begin position="191"/>
        <end position="211"/>
    </location>
</feature>
<feature type="transmembrane region" description="Helical" evidence="5">
    <location>
        <begin position="312"/>
        <end position="332"/>
    </location>
</feature>
<organism evidence="7 8">
    <name type="scientific">Candidatus Thiodictyon syntrophicum</name>
    <dbReference type="NCBI Taxonomy" id="1166950"/>
    <lineage>
        <taxon>Bacteria</taxon>
        <taxon>Pseudomonadati</taxon>
        <taxon>Pseudomonadota</taxon>
        <taxon>Gammaproteobacteria</taxon>
        <taxon>Chromatiales</taxon>
        <taxon>Chromatiaceae</taxon>
        <taxon>Thiodictyon</taxon>
    </lineage>
</organism>
<feature type="transmembrane region" description="Helical" evidence="5">
    <location>
        <begin position="25"/>
        <end position="47"/>
    </location>
</feature>
<dbReference type="Pfam" id="PF07690">
    <property type="entry name" value="MFS_1"/>
    <property type="match status" value="1"/>
</dbReference>
<dbReference type="InterPro" id="IPR036259">
    <property type="entry name" value="MFS_trans_sf"/>
</dbReference>
<reference evidence="7 8" key="1">
    <citation type="submission" date="2017-03" db="EMBL/GenBank/DDBJ databases">
        <title>Complete genome sequence of Candidatus 'Thiodictyon syntrophicum' sp. nov. strain Cad16T, a photolithoautotroph purple sulfur bacterium isolated from an alpine meromictic lake.</title>
        <authorList>
            <person name="Luedin S.M."/>
            <person name="Pothier J.F."/>
            <person name="Danza F."/>
            <person name="Storelli N."/>
            <person name="Wittwer M."/>
            <person name="Tonolla M."/>
        </authorList>
    </citation>
    <scope>NUCLEOTIDE SEQUENCE [LARGE SCALE GENOMIC DNA]</scope>
    <source>
        <strain evidence="7 8">Cad16T</strain>
    </source>
</reference>
<dbReference type="KEGG" id="tsy:THSYN_06415"/>
<evidence type="ECO:0000256" key="4">
    <source>
        <dbReference type="ARBA" id="ARBA00023136"/>
    </source>
</evidence>
<dbReference type="AlphaFoldDB" id="A0A2K8U6F0"/>
<dbReference type="PANTHER" id="PTHR23524">
    <property type="entry name" value="TRANSPORTER, PUTATIVE (AFU_ORTHOLOGUE AFUA_8G04850)-RELATED"/>
    <property type="match status" value="1"/>
</dbReference>
<dbReference type="OrthoDB" id="9764259at2"/>
<accession>A0A2K8U6F0</accession>
<dbReference type="InterPro" id="IPR005829">
    <property type="entry name" value="Sugar_transporter_CS"/>
</dbReference>
<dbReference type="Proteomes" id="UP000232638">
    <property type="component" value="Chromosome"/>
</dbReference>
<feature type="transmembrane region" description="Helical" evidence="5">
    <location>
        <begin position="407"/>
        <end position="426"/>
    </location>
</feature>
<dbReference type="PROSITE" id="PS00216">
    <property type="entry name" value="SUGAR_TRANSPORT_1"/>
    <property type="match status" value="1"/>
</dbReference>
<name>A0A2K8U6F0_9GAMM</name>
<keyword evidence="8" id="KW-1185">Reference proteome</keyword>
<dbReference type="EMBL" id="CP020370">
    <property type="protein sequence ID" value="AUB80621.1"/>
    <property type="molecule type" value="Genomic_DNA"/>
</dbReference>
<evidence type="ECO:0000313" key="7">
    <source>
        <dbReference type="EMBL" id="AUB80621.1"/>
    </source>
</evidence>
<feature type="transmembrane region" description="Helical" evidence="5">
    <location>
        <begin position="284"/>
        <end position="305"/>
    </location>
</feature>
<dbReference type="SUPFAM" id="SSF103473">
    <property type="entry name" value="MFS general substrate transporter"/>
    <property type="match status" value="1"/>
</dbReference>
<protein>
    <submittedName>
        <fullName evidence="7">MFS transporter</fullName>
    </submittedName>
</protein>
<gene>
    <name evidence="7" type="ORF">THSYN_06415</name>
</gene>
<proteinExistence type="predicted"/>